<dbReference type="InterPro" id="IPR042831">
    <property type="entry name" value="Ribosomal_mL40_fung"/>
</dbReference>
<evidence type="ECO:0000256" key="2">
    <source>
        <dbReference type="ARBA" id="ARBA00009360"/>
    </source>
</evidence>
<name>A0AAW0E2U5_9AGAR</name>
<gene>
    <name evidence="8" type="ORF">VNI00_002254</name>
</gene>
<dbReference type="Proteomes" id="UP001383192">
    <property type="component" value="Unassembled WGS sequence"/>
</dbReference>
<keyword evidence="4" id="KW-0689">Ribosomal protein</keyword>
<dbReference type="GO" id="GO:0032543">
    <property type="term" value="P:mitochondrial translation"/>
    <property type="evidence" value="ECO:0007669"/>
    <property type="project" value="InterPro"/>
</dbReference>
<evidence type="ECO:0000256" key="5">
    <source>
        <dbReference type="ARBA" id="ARBA00023128"/>
    </source>
</evidence>
<dbReference type="PANTHER" id="PTHR39150:SF1">
    <property type="entry name" value="LARGE RIBOSOMAL SUBUNIT PROTEIN ML40"/>
    <property type="match status" value="1"/>
</dbReference>
<evidence type="ECO:0000256" key="4">
    <source>
        <dbReference type="ARBA" id="ARBA00022980"/>
    </source>
</evidence>
<dbReference type="GO" id="GO:0003735">
    <property type="term" value="F:structural constituent of ribosome"/>
    <property type="evidence" value="ECO:0007669"/>
    <property type="project" value="InterPro"/>
</dbReference>
<dbReference type="GO" id="GO:1990904">
    <property type="term" value="C:ribonucleoprotein complex"/>
    <property type="evidence" value="ECO:0007669"/>
    <property type="project" value="UniProtKB-KW"/>
</dbReference>
<dbReference type="EMBL" id="JAYKXP010000005">
    <property type="protein sequence ID" value="KAK7058618.1"/>
    <property type="molecule type" value="Genomic_DNA"/>
</dbReference>
<organism evidence="8 9">
    <name type="scientific">Paramarasmius palmivorus</name>
    <dbReference type="NCBI Taxonomy" id="297713"/>
    <lineage>
        <taxon>Eukaryota</taxon>
        <taxon>Fungi</taxon>
        <taxon>Dikarya</taxon>
        <taxon>Basidiomycota</taxon>
        <taxon>Agaricomycotina</taxon>
        <taxon>Agaricomycetes</taxon>
        <taxon>Agaricomycetidae</taxon>
        <taxon>Agaricales</taxon>
        <taxon>Marasmiineae</taxon>
        <taxon>Marasmiaceae</taxon>
        <taxon>Paramarasmius</taxon>
    </lineage>
</organism>
<dbReference type="GO" id="GO:0005840">
    <property type="term" value="C:ribosome"/>
    <property type="evidence" value="ECO:0007669"/>
    <property type="project" value="UniProtKB-KW"/>
</dbReference>
<proteinExistence type="inferred from homology"/>
<comment type="similarity">
    <text evidence="2">Belongs to the mitochondrion-specific ribosomal protein mL40 family.</text>
</comment>
<keyword evidence="9" id="KW-1185">Reference proteome</keyword>
<evidence type="ECO:0000313" key="9">
    <source>
        <dbReference type="Proteomes" id="UP001383192"/>
    </source>
</evidence>
<keyword evidence="6" id="KW-0687">Ribonucleoprotein</keyword>
<evidence type="ECO:0000256" key="7">
    <source>
        <dbReference type="ARBA" id="ARBA00035192"/>
    </source>
</evidence>
<sequence length="187" mass="21974">MSASLLTFNLQRQTCLRVAQSSVRFYARKEGPSDPQKEAIRRALYPGNIRNRPTPTGTWRPDVGTTIQRAIPSKQAHDTIERAWLLHKRHIRKRRETELERKFECMKKAMDELAKIDGHLYYEANRTVDPRARTQEEQKIMRSMKSPVARAFDARIRGLFPRELRIPTDTPSRTGWNYDYKPVQRPV</sequence>
<dbReference type="Pfam" id="PF09812">
    <property type="entry name" value="MRP-L28"/>
    <property type="match status" value="1"/>
</dbReference>
<evidence type="ECO:0000313" key="8">
    <source>
        <dbReference type="EMBL" id="KAK7058618.1"/>
    </source>
</evidence>
<keyword evidence="3" id="KW-0809">Transit peptide</keyword>
<keyword evidence="5" id="KW-0496">Mitochondrion</keyword>
<accession>A0AAW0E2U5</accession>
<reference evidence="8 9" key="1">
    <citation type="submission" date="2024-01" db="EMBL/GenBank/DDBJ databases">
        <title>A draft genome for a cacao thread blight-causing isolate of Paramarasmius palmivorus.</title>
        <authorList>
            <person name="Baruah I.K."/>
            <person name="Bukari Y."/>
            <person name="Amoako-Attah I."/>
            <person name="Meinhardt L.W."/>
            <person name="Bailey B.A."/>
            <person name="Cohen S.P."/>
        </authorList>
    </citation>
    <scope>NUCLEOTIDE SEQUENCE [LARGE SCALE GENOMIC DNA]</scope>
    <source>
        <strain evidence="8 9">GH-12</strain>
    </source>
</reference>
<comment type="caution">
    <text evidence="8">The sequence shown here is derived from an EMBL/GenBank/DDBJ whole genome shotgun (WGS) entry which is preliminary data.</text>
</comment>
<protein>
    <recommendedName>
        <fullName evidence="7">Large ribosomal subunit protein mL40</fullName>
    </recommendedName>
</protein>
<dbReference type="PANTHER" id="PTHR39150">
    <property type="entry name" value="54S RIBOSOMAL PROTEIN L28, MITOCHONDRIAL"/>
    <property type="match status" value="1"/>
</dbReference>
<dbReference type="InterPro" id="IPR019192">
    <property type="entry name" value="Ribosomal_mL40"/>
</dbReference>
<evidence type="ECO:0000256" key="3">
    <source>
        <dbReference type="ARBA" id="ARBA00022946"/>
    </source>
</evidence>
<dbReference type="AlphaFoldDB" id="A0AAW0E2U5"/>
<dbReference type="GO" id="GO:0005739">
    <property type="term" value="C:mitochondrion"/>
    <property type="evidence" value="ECO:0007669"/>
    <property type="project" value="UniProtKB-SubCell"/>
</dbReference>
<dbReference type="Gene3D" id="6.10.250.3440">
    <property type="match status" value="1"/>
</dbReference>
<evidence type="ECO:0000256" key="1">
    <source>
        <dbReference type="ARBA" id="ARBA00004173"/>
    </source>
</evidence>
<evidence type="ECO:0000256" key="6">
    <source>
        <dbReference type="ARBA" id="ARBA00023274"/>
    </source>
</evidence>
<comment type="subcellular location">
    <subcellularLocation>
        <location evidence="1">Mitochondrion</location>
    </subcellularLocation>
</comment>